<evidence type="ECO:0000313" key="1">
    <source>
        <dbReference type="EMBL" id="JAH29758.1"/>
    </source>
</evidence>
<dbReference type="EMBL" id="GBXM01078819">
    <property type="protein sequence ID" value="JAH29758.1"/>
    <property type="molecule type" value="Transcribed_RNA"/>
</dbReference>
<organism evidence="1">
    <name type="scientific">Anguilla anguilla</name>
    <name type="common">European freshwater eel</name>
    <name type="synonym">Muraena anguilla</name>
    <dbReference type="NCBI Taxonomy" id="7936"/>
    <lineage>
        <taxon>Eukaryota</taxon>
        <taxon>Metazoa</taxon>
        <taxon>Chordata</taxon>
        <taxon>Craniata</taxon>
        <taxon>Vertebrata</taxon>
        <taxon>Euteleostomi</taxon>
        <taxon>Actinopterygii</taxon>
        <taxon>Neopterygii</taxon>
        <taxon>Teleostei</taxon>
        <taxon>Anguilliformes</taxon>
        <taxon>Anguillidae</taxon>
        <taxon>Anguilla</taxon>
    </lineage>
</organism>
<proteinExistence type="predicted"/>
<protein>
    <submittedName>
        <fullName evidence="1">Uncharacterized protein</fullName>
    </submittedName>
</protein>
<dbReference type="AlphaFoldDB" id="A0A0E9RN40"/>
<name>A0A0E9RN40_ANGAN</name>
<sequence length="70" mass="8195">MDTPVMSFLSFLSGYYYILTYLQRPHKPEPTLNRLLKSRRSHTLLLTLWNETQMIQHPVSARFGFGPSPI</sequence>
<reference evidence="1" key="2">
    <citation type="journal article" date="2015" name="Fish Shellfish Immunol.">
        <title>Early steps in the European eel (Anguilla anguilla)-Vibrio vulnificus interaction in the gills: Role of the RtxA13 toxin.</title>
        <authorList>
            <person name="Callol A."/>
            <person name="Pajuelo D."/>
            <person name="Ebbesson L."/>
            <person name="Teles M."/>
            <person name="MacKenzie S."/>
            <person name="Amaro C."/>
        </authorList>
    </citation>
    <scope>NUCLEOTIDE SEQUENCE</scope>
</reference>
<accession>A0A0E9RN40</accession>
<reference evidence="1" key="1">
    <citation type="submission" date="2014-11" db="EMBL/GenBank/DDBJ databases">
        <authorList>
            <person name="Amaro Gonzalez C."/>
        </authorList>
    </citation>
    <scope>NUCLEOTIDE SEQUENCE</scope>
</reference>